<organism evidence="1 2">
    <name type="scientific">Dreissena polymorpha</name>
    <name type="common">Zebra mussel</name>
    <name type="synonym">Mytilus polymorpha</name>
    <dbReference type="NCBI Taxonomy" id="45954"/>
    <lineage>
        <taxon>Eukaryota</taxon>
        <taxon>Metazoa</taxon>
        <taxon>Spiralia</taxon>
        <taxon>Lophotrochozoa</taxon>
        <taxon>Mollusca</taxon>
        <taxon>Bivalvia</taxon>
        <taxon>Autobranchia</taxon>
        <taxon>Heteroconchia</taxon>
        <taxon>Euheterodonta</taxon>
        <taxon>Imparidentia</taxon>
        <taxon>Neoheterodontei</taxon>
        <taxon>Myida</taxon>
        <taxon>Dreissenoidea</taxon>
        <taxon>Dreissenidae</taxon>
        <taxon>Dreissena</taxon>
    </lineage>
</organism>
<evidence type="ECO:0000313" key="2">
    <source>
        <dbReference type="Proteomes" id="UP000828390"/>
    </source>
</evidence>
<sequence>MITVDFFARKLYCGRLFYAGLEPLRRQYEIDLAVYLPVWSMPAVPGGLCWRSVFAMRVGGFL</sequence>
<proteinExistence type="predicted"/>
<dbReference type="AlphaFoldDB" id="A0A9D4LZS5"/>
<evidence type="ECO:0000313" key="1">
    <source>
        <dbReference type="EMBL" id="KAH3866944.1"/>
    </source>
</evidence>
<protein>
    <submittedName>
        <fullName evidence="1">Uncharacterized protein</fullName>
    </submittedName>
</protein>
<name>A0A9D4LZS5_DREPO</name>
<keyword evidence="2" id="KW-1185">Reference proteome</keyword>
<dbReference type="EMBL" id="JAIWYP010000002">
    <property type="protein sequence ID" value="KAH3866944.1"/>
    <property type="molecule type" value="Genomic_DNA"/>
</dbReference>
<comment type="caution">
    <text evidence="1">The sequence shown here is derived from an EMBL/GenBank/DDBJ whole genome shotgun (WGS) entry which is preliminary data.</text>
</comment>
<accession>A0A9D4LZS5</accession>
<gene>
    <name evidence="1" type="ORF">DPMN_030068</name>
</gene>
<reference evidence="1" key="1">
    <citation type="journal article" date="2019" name="bioRxiv">
        <title>The Genome of the Zebra Mussel, Dreissena polymorpha: A Resource for Invasive Species Research.</title>
        <authorList>
            <person name="McCartney M.A."/>
            <person name="Auch B."/>
            <person name="Kono T."/>
            <person name="Mallez S."/>
            <person name="Zhang Y."/>
            <person name="Obille A."/>
            <person name="Becker A."/>
            <person name="Abrahante J.E."/>
            <person name="Garbe J."/>
            <person name="Badalamenti J.P."/>
            <person name="Herman A."/>
            <person name="Mangelson H."/>
            <person name="Liachko I."/>
            <person name="Sullivan S."/>
            <person name="Sone E.D."/>
            <person name="Koren S."/>
            <person name="Silverstein K.A.T."/>
            <person name="Beckman K.B."/>
            <person name="Gohl D.M."/>
        </authorList>
    </citation>
    <scope>NUCLEOTIDE SEQUENCE</scope>
    <source>
        <strain evidence="1">Duluth1</strain>
        <tissue evidence="1">Whole animal</tissue>
    </source>
</reference>
<reference evidence="1" key="2">
    <citation type="submission" date="2020-11" db="EMBL/GenBank/DDBJ databases">
        <authorList>
            <person name="McCartney M.A."/>
            <person name="Auch B."/>
            <person name="Kono T."/>
            <person name="Mallez S."/>
            <person name="Becker A."/>
            <person name="Gohl D.M."/>
            <person name="Silverstein K.A.T."/>
            <person name="Koren S."/>
            <person name="Bechman K.B."/>
            <person name="Herman A."/>
            <person name="Abrahante J.E."/>
            <person name="Garbe J."/>
        </authorList>
    </citation>
    <scope>NUCLEOTIDE SEQUENCE</scope>
    <source>
        <strain evidence="1">Duluth1</strain>
        <tissue evidence="1">Whole animal</tissue>
    </source>
</reference>
<dbReference type="Proteomes" id="UP000828390">
    <property type="component" value="Unassembled WGS sequence"/>
</dbReference>